<dbReference type="InterPro" id="IPR023997">
    <property type="entry name" value="TonB-dep_OMP_SusC/RagA_CS"/>
</dbReference>
<feature type="domain" description="TonB-dependent receptor plug" evidence="13">
    <location>
        <begin position="121"/>
        <end position="230"/>
    </location>
</feature>
<dbReference type="Gene3D" id="2.170.130.10">
    <property type="entry name" value="TonB-dependent receptor, plug domain"/>
    <property type="match status" value="1"/>
</dbReference>
<dbReference type="PROSITE" id="PS52016">
    <property type="entry name" value="TONB_DEPENDENT_REC_3"/>
    <property type="match status" value="1"/>
</dbReference>
<dbReference type="Gene3D" id="2.60.40.1120">
    <property type="entry name" value="Carboxypeptidase-like, regulatory domain"/>
    <property type="match status" value="1"/>
</dbReference>
<dbReference type="FunFam" id="2.170.130.10:FF:000008">
    <property type="entry name" value="SusC/RagA family TonB-linked outer membrane protein"/>
    <property type="match status" value="1"/>
</dbReference>
<feature type="chain" id="PRO_5021934365" evidence="11">
    <location>
        <begin position="27"/>
        <end position="993"/>
    </location>
</feature>
<evidence type="ECO:0000256" key="9">
    <source>
        <dbReference type="RuleBase" id="RU003357"/>
    </source>
</evidence>
<keyword evidence="7 8" id="KW-0998">Cell outer membrane</keyword>
<proteinExistence type="inferred from homology"/>
<dbReference type="Pfam" id="PF00593">
    <property type="entry name" value="TonB_dep_Rec_b-barrel"/>
    <property type="match status" value="1"/>
</dbReference>
<accession>A0A562SKM3</accession>
<keyword evidence="6 8" id="KW-0472">Membrane</keyword>
<evidence type="ECO:0000256" key="10">
    <source>
        <dbReference type="SAM" id="MobiDB-lite"/>
    </source>
</evidence>
<evidence type="ECO:0000256" key="3">
    <source>
        <dbReference type="ARBA" id="ARBA00022452"/>
    </source>
</evidence>
<evidence type="ECO:0000256" key="11">
    <source>
        <dbReference type="SAM" id="SignalP"/>
    </source>
</evidence>
<evidence type="ECO:0000256" key="5">
    <source>
        <dbReference type="ARBA" id="ARBA00023077"/>
    </source>
</evidence>
<evidence type="ECO:0000256" key="4">
    <source>
        <dbReference type="ARBA" id="ARBA00022692"/>
    </source>
</evidence>
<dbReference type="RefSeq" id="WP_242009538.1">
    <property type="nucleotide sequence ID" value="NZ_VLLE01000004.1"/>
</dbReference>
<name>A0A562SKM3_9BACT</name>
<comment type="subcellular location">
    <subcellularLocation>
        <location evidence="1 8">Cell outer membrane</location>
        <topology evidence="1 8">Multi-pass membrane protein</topology>
    </subcellularLocation>
</comment>
<evidence type="ECO:0000256" key="2">
    <source>
        <dbReference type="ARBA" id="ARBA00022448"/>
    </source>
</evidence>
<dbReference type="InterPro" id="IPR000531">
    <property type="entry name" value="Beta-barrel_TonB"/>
</dbReference>
<evidence type="ECO:0000256" key="7">
    <source>
        <dbReference type="ARBA" id="ARBA00023237"/>
    </source>
</evidence>
<gene>
    <name evidence="14" type="ORF">IQ13_2552</name>
</gene>
<organism evidence="14 15">
    <name type="scientific">Lacibacter cauensis</name>
    <dbReference type="NCBI Taxonomy" id="510947"/>
    <lineage>
        <taxon>Bacteria</taxon>
        <taxon>Pseudomonadati</taxon>
        <taxon>Bacteroidota</taxon>
        <taxon>Chitinophagia</taxon>
        <taxon>Chitinophagales</taxon>
        <taxon>Chitinophagaceae</taxon>
        <taxon>Lacibacter</taxon>
    </lineage>
</organism>
<dbReference type="Pfam" id="PF07715">
    <property type="entry name" value="Plug"/>
    <property type="match status" value="1"/>
</dbReference>
<evidence type="ECO:0000313" key="14">
    <source>
        <dbReference type="EMBL" id="TWI81534.1"/>
    </source>
</evidence>
<dbReference type="InterPro" id="IPR036942">
    <property type="entry name" value="Beta-barrel_TonB_sf"/>
</dbReference>
<comment type="similarity">
    <text evidence="8 9">Belongs to the TonB-dependent receptor family.</text>
</comment>
<feature type="region of interest" description="Disordered" evidence="10">
    <location>
        <begin position="35"/>
        <end position="55"/>
    </location>
</feature>
<protein>
    <submittedName>
        <fullName evidence="14">Iron complex outermembrane receptor protein</fullName>
    </submittedName>
</protein>
<keyword evidence="14" id="KW-0675">Receptor</keyword>
<keyword evidence="11" id="KW-0732">Signal</keyword>
<sequence length="993" mass="109326">MTLNRLLARFGMLVVALLVVAMNVIAQGKTVTGKVTDSKDGTPVPNASVTVKGTNTGTTTDATGSFRLVVNDANAVLVISSVGYNNYEVTVGSQLDLSISLTAASGTLNEVVVVGYGTQRKKDLTGAIATVSAKDFVKGAIQTPEQLISGKVAGVQITSNNGAAGSGSRIRIRGGASLRASNDPLVVIDGLPVDNGNALSLINPNDIESFTLLKDPSAAAIYGSRASNGVIIITTKKGKKGKVRFNFSAQGFLQNAIKNVDMMNAQEFTSVLQSKPSLASVANLLGKNNTNWQDEIYHPAFGQDYNLSASGAIINGKVPFRVSGGFLNQDGILRTDNFKRYSGALNLSPRFFKDNLKVDLNMKVAQTVNADADFGAIGNAVTFDPTQTIRTNSNRYGGYFEWLTSDGRPASNSNRNPLALLYMRDHRREQNRFIGNIQFDYSIPFVKGLRANLNLGTEFANERGNFVKTDSAAAAYPSIGGKGGYRNRSYLERRNNLYDFYLNYVREIKSIKSRIDFTAGHGMQEYFYYNFNYQNSYFDGSPNGPAPTFLSNNSDDINGDDGYTMLSYYGRLTYSLANKYIITLNGRADGSSRFSKANRWGYFPSAALAWRINEENFLKNSQVVSDLKLRLGYGITGQQDIPGLYPYLAVYNQSNNNGLYQLGSTFYNRLGPVEYDPNIRWETTRNINAAIEYGFYNNRITGILEVFSRNTKDLVSIVPIPLGANFANSLLTNVGTIESKGVEVTMNFIPIKNETTQWDFGFNVTYANPKITRLLINDDPNFVGNRITNISGSVGGVAQIEALGYRPASFYMYQQIYDQNNKPIEGLYEDLNRDGLINEKDLRVFKPSDAPVYFGVSSSVTYKKLNAGFVLRGNIGNYIYNNVAMQYGVLNQASIGAGPQNMHRDYSQTGFINKQELSDYYIQNGSFIRLDNINFGYDAGRIGKNTNLRITANIQNVFVITKYKGIDPEIAGGMDNNIYPRPRTYVLGLNLDF</sequence>
<feature type="signal peptide" evidence="11">
    <location>
        <begin position="1"/>
        <end position="26"/>
    </location>
</feature>
<dbReference type="Pfam" id="PF13715">
    <property type="entry name" value="CarbopepD_reg_2"/>
    <property type="match status" value="1"/>
</dbReference>
<dbReference type="InterPro" id="IPR037066">
    <property type="entry name" value="Plug_dom_sf"/>
</dbReference>
<dbReference type="Gene3D" id="2.40.170.20">
    <property type="entry name" value="TonB-dependent receptor, beta-barrel domain"/>
    <property type="match status" value="1"/>
</dbReference>
<dbReference type="NCBIfam" id="TIGR04056">
    <property type="entry name" value="OMP_RagA_SusC"/>
    <property type="match status" value="1"/>
</dbReference>
<keyword evidence="4 8" id="KW-0812">Transmembrane</keyword>
<dbReference type="InterPro" id="IPR039426">
    <property type="entry name" value="TonB-dep_rcpt-like"/>
</dbReference>
<dbReference type="GO" id="GO:0009279">
    <property type="term" value="C:cell outer membrane"/>
    <property type="evidence" value="ECO:0007669"/>
    <property type="project" value="UniProtKB-SubCell"/>
</dbReference>
<dbReference type="InterPro" id="IPR023996">
    <property type="entry name" value="TonB-dep_OMP_SusC/RagA"/>
</dbReference>
<reference evidence="14 15" key="1">
    <citation type="journal article" date="2015" name="Stand. Genomic Sci.">
        <title>Genomic Encyclopedia of Bacterial and Archaeal Type Strains, Phase III: the genomes of soil and plant-associated and newly described type strains.</title>
        <authorList>
            <person name="Whitman W.B."/>
            <person name="Woyke T."/>
            <person name="Klenk H.P."/>
            <person name="Zhou Y."/>
            <person name="Lilburn T.G."/>
            <person name="Beck B.J."/>
            <person name="De Vos P."/>
            <person name="Vandamme P."/>
            <person name="Eisen J.A."/>
            <person name="Garrity G."/>
            <person name="Hugenholtz P."/>
            <person name="Kyrpides N.C."/>
        </authorList>
    </citation>
    <scope>NUCLEOTIDE SEQUENCE [LARGE SCALE GENOMIC DNA]</scope>
    <source>
        <strain evidence="14 15">CGMCC 1.7271</strain>
    </source>
</reference>
<evidence type="ECO:0000256" key="6">
    <source>
        <dbReference type="ARBA" id="ARBA00023136"/>
    </source>
</evidence>
<dbReference type="AlphaFoldDB" id="A0A562SKM3"/>
<evidence type="ECO:0000313" key="15">
    <source>
        <dbReference type="Proteomes" id="UP000316167"/>
    </source>
</evidence>
<dbReference type="SUPFAM" id="SSF49464">
    <property type="entry name" value="Carboxypeptidase regulatory domain-like"/>
    <property type="match status" value="1"/>
</dbReference>
<evidence type="ECO:0000259" key="13">
    <source>
        <dbReference type="Pfam" id="PF07715"/>
    </source>
</evidence>
<keyword evidence="3 8" id="KW-1134">Transmembrane beta strand</keyword>
<dbReference type="Proteomes" id="UP000316167">
    <property type="component" value="Unassembled WGS sequence"/>
</dbReference>
<evidence type="ECO:0000259" key="12">
    <source>
        <dbReference type="Pfam" id="PF00593"/>
    </source>
</evidence>
<feature type="domain" description="TonB-dependent receptor-like beta-barrel" evidence="12">
    <location>
        <begin position="390"/>
        <end position="956"/>
    </location>
</feature>
<dbReference type="EMBL" id="VLLE01000004">
    <property type="protein sequence ID" value="TWI81534.1"/>
    <property type="molecule type" value="Genomic_DNA"/>
</dbReference>
<keyword evidence="5 9" id="KW-0798">TonB box</keyword>
<dbReference type="SUPFAM" id="SSF56935">
    <property type="entry name" value="Porins"/>
    <property type="match status" value="1"/>
</dbReference>
<comment type="caution">
    <text evidence="14">The sequence shown here is derived from an EMBL/GenBank/DDBJ whole genome shotgun (WGS) entry which is preliminary data.</text>
</comment>
<dbReference type="NCBIfam" id="TIGR04057">
    <property type="entry name" value="SusC_RagA_signa"/>
    <property type="match status" value="1"/>
</dbReference>
<dbReference type="InterPro" id="IPR008969">
    <property type="entry name" value="CarboxyPept-like_regulatory"/>
</dbReference>
<keyword evidence="2 8" id="KW-0813">Transport</keyword>
<keyword evidence="15" id="KW-1185">Reference proteome</keyword>
<dbReference type="InterPro" id="IPR012910">
    <property type="entry name" value="Plug_dom"/>
</dbReference>
<evidence type="ECO:0000256" key="8">
    <source>
        <dbReference type="PROSITE-ProRule" id="PRU01360"/>
    </source>
</evidence>
<evidence type="ECO:0000256" key="1">
    <source>
        <dbReference type="ARBA" id="ARBA00004571"/>
    </source>
</evidence>